<evidence type="ECO:0000313" key="9">
    <source>
        <dbReference type="Proteomes" id="UP000583496"/>
    </source>
</evidence>
<evidence type="ECO:0000256" key="4">
    <source>
        <dbReference type="PROSITE-ProRule" id="PRU00509"/>
    </source>
</evidence>
<dbReference type="PROSITE" id="PS51058">
    <property type="entry name" value="ZF_CXXC"/>
    <property type="match status" value="1"/>
</dbReference>
<feature type="non-terminal residue" evidence="8">
    <location>
        <position position="1"/>
    </location>
</feature>
<keyword evidence="3" id="KW-0862">Zinc</keyword>
<feature type="region of interest" description="Disordered" evidence="5">
    <location>
        <begin position="48"/>
        <end position="85"/>
    </location>
</feature>
<dbReference type="InterPro" id="IPR043151">
    <property type="entry name" value="BAH_sf"/>
</dbReference>
<dbReference type="GO" id="GO:0008270">
    <property type="term" value="F:zinc ion binding"/>
    <property type="evidence" value="ECO:0007669"/>
    <property type="project" value="UniProtKB-KW"/>
</dbReference>
<dbReference type="EMBL" id="VYZT01054855">
    <property type="protein sequence ID" value="NXS36483.1"/>
    <property type="molecule type" value="Genomic_DNA"/>
</dbReference>
<dbReference type="PROSITE" id="PS51038">
    <property type="entry name" value="BAH"/>
    <property type="match status" value="1"/>
</dbReference>
<dbReference type="GO" id="GO:0032259">
    <property type="term" value="P:methylation"/>
    <property type="evidence" value="ECO:0007669"/>
    <property type="project" value="UniProtKB-KW"/>
</dbReference>
<evidence type="ECO:0000259" key="7">
    <source>
        <dbReference type="PROSITE" id="PS51058"/>
    </source>
</evidence>
<keyword evidence="8" id="KW-0808">Transferase</keyword>
<dbReference type="SMART" id="SM00439">
    <property type="entry name" value="BAH"/>
    <property type="match status" value="1"/>
</dbReference>
<keyword evidence="1" id="KW-0479">Metal-binding</keyword>
<gene>
    <name evidence="8" type="primary">Dnmt1</name>
    <name evidence="8" type="ORF">POSRUF_R09395</name>
</gene>
<keyword evidence="2 4" id="KW-0863">Zinc-finger</keyword>
<dbReference type="Gene3D" id="2.30.30.490">
    <property type="match status" value="2"/>
</dbReference>
<accession>A0A7L2TTZ8</accession>
<sequence length="376" mass="42655">RCPPCQVCQQPECGKCKACQNMVKFGGSGRSKQACLQRRCPNLAVREADEDEEVDDNIPEMPSPKKMLQGRKKKQNKSRISWVGEPIKVRDPASDGKKDYYQRVCIDNETLEVGDCVSVSPDDPTKPLYLARVTAMWEDGGGQMFHAHWFCPGSDTVLGATSDPLELFLVDECEDMQLSYIHGKVNVIYKAPSDNWAMEGGLDTEIKMVEDDGRTYFYQMWYDQEYARFESPPRPPPADDSKHKFCMSCARLDEVRHKEIPKVAEPLEEADGKMFYGAASKNGVQYRVGDGVYLLPDAFSFSVKPASPAKRPRKEAVDEELHPEHYRKYSEYIKGSNLDAPEPFRVGRIKSIFCGLRGNGKPNEADIKLCLYKFYR</sequence>
<dbReference type="GO" id="GO:0044027">
    <property type="term" value="P:negative regulation of gene expression via chromosomal CpG island methylation"/>
    <property type="evidence" value="ECO:0007669"/>
    <property type="project" value="TreeGrafter"/>
</dbReference>
<feature type="compositionally biased region" description="Basic residues" evidence="5">
    <location>
        <begin position="68"/>
        <end position="77"/>
    </location>
</feature>
<dbReference type="InterPro" id="IPR050390">
    <property type="entry name" value="C5-Methyltransferase"/>
</dbReference>
<dbReference type="Proteomes" id="UP000583496">
    <property type="component" value="Unassembled WGS sequence"/>
</dbReference>
<comment type="caution">
    <text evidence="8">The sequence shown here is derived from an EMBL/GenBank/DDBJ whole genome shotgun (WGS) entry which is preliminary data.</text>
</comment>
<evidence type="ECO:0000259" key="6">
    <source>
        <dbReference type="PROSITE" id="PS51038"/>
    </source>
</evidence>
<keyword evidence="9" id="KW-1185">Reference proteome</keyword>
<name>A0A7L2TTZ8_POMRU</name>
<organism evidence="8 9">
    <name type="scientific">Pomatostomus ruficeps</name>
    <name type="common">Chestnut-crowned babbler</name>
    <dbReference type="NCBI Taxonomy" id="9176"/>
    <lineage>
        <taxon>Eukaryota</taxon>
        <taxon>Metazoa</taxon>
        <taxon>Chordata</taxon>
        <taxon>Craniata</taxon>
        <taxon>Vertebrata</taxon>
        <taxon>Euteleostomi</taxon>
        <taxon>Archelosauria</taxon>
        <taxon>Archosauria</taxon>
        <taxon>Dinosauria</taxon>
        <taxon>Saurischia</taxon>
        <taxon>Theropoda</taxon>
        <taxon>Coelurosauria</taxon>
        <taxon>Aves</taxon>
        <taxon>Neognathae</taxon>
        <taxon>Neoaves</taxon>
        <taxon>Telluraves</taxon>
        <taxon>Australaves</taxon>
        <taxon>Passeriformes</taxon>
        <taxon>Sylvioidea</taxon>
        <taxon>Timaliidae</taxon>
        <taxon>Pomatostomus</taxon>
    </lineage>
</organism>
<dbReference type="OrthoDB" id="5376140at2759"/>
<reference evidence="8 9" key="1">
    <citation type="submission" date="2019-09" db="EMBL/GenBank/DDBJ databases">
        <title>Bird 10,000 Genomes (B10K) Project - Family phase.</title>
        <authorList>
            <person name="Zhang G."/>
        </authorList>
    </citation>
    <scope>NUCLEOTIDE SEQUENCE [LARGE SCALE GENOMIC DNA]</scope>
    <source>
        <strain evidence="8">B10K-DU-002-71</strain>
        <tissue evidence="8">Muscle</tissue>
    </source>
</reference>
<feature type="domain" description="CXXC-type" evidence="7">
    <location>
        <begin position="1"/>
        <end position="41"/>
    </location>
</feature>
<dbReference type="Pfam" id="PF01426">
    <property type="entry name" value="BAH"/>
    <property type="match status" value="1"/>
</dbReference>
<dbReference type="AlphaFoldDB" id="A0A7L2TTZ8"/>
<dbReference type="GO" id="GO:0003886">
    <property type="term" value="F:DNA (cytosine-5-)-methyltransferase activity"/>
    <property type="evidence" value="ECO:0007669"/>
    <property type="project" value="TreeGrafter"/>
</dbReference>
<evidence type="ECO:0000256" key="2">
    <source>
        <dbReference type="ARBA" id="ARBA00022771"/>
    </source>
</evidence>
<dbReference type="FunFam" id="2.30.30.490:FF:000006">
    <property type="entry name" value="DNA (cytosine-5)-methyltransferase"/>
    <property type="match status" value="1"/>
</dbReference>
<dbReference type="GO" id="GO:0003682">
    <property type="term" value="F:chromatin binding"/>
    <property type="evidence" value="ECO:0007669"/>
    <property type="project" value="InterPro"/>
</dbReference>
<evidence type="ECO:0000256" key="5">
    <source>
        <dbReference type="SAM" id="MobiDB-lite"/>
    </source>
</evidence>
<evidence type="ECO:0000313" key="8">
    <source>
        <dbReference type="EMBL" id="NXS36483.1"/>
    </source>
</evidence>
<evidence type="ECO:0000256" key="1">
    <source>
        <dbReference type="ARBA" id="ARBA00022723"/>
    </source>
</evidence>
<evidence type="ECO:0000256" key="3">
    <source>
        <dbReference type="ARBA" id="ARBA00022833"/>
    </source>
</evidence>
<feature type="compositionally biased region" description="Acidic residues" evidence="5">
    <location>
        <begin position="48"/>
        <end position="58"/>
    </location>
</feature>
<proteinExistence type="predicted"/>
<dbReference type="GO" id="GO:0005634">
    <property type="term" value="C:nucleus"/>
    <property type="evidence" value="ECO:0007669"/>
    <property type="project" value="TreeGrafter"/>
</dbReference>
<dbReference type="CDD" id="cd04760">
    <property type="entry name" value="BAH_Dnmt1_I"/>
    <property type="match status" value="1"/>
</dbReference>
<dbReference type="PANTHER" id="PTHR10629:SF52">
    <property type="entry name" value="DNA (CYTOSINE-5)-METHYLTRANSFERASE 1"/>
    <property type="match status" value="1"/>
</dbReference>
<dbReference type="InterPro" id="IPR001025">
    <property type="entry name" value="BAH_dom"/>
</dbReference>
<feature type="domain" description="BAH" evidence="6">
    <location>
        <begin position="109"/>
        <end position="233"/>
    </location>
</feature>
<feature type="non-terminal residue" evidence="8">
    <location>
        <position position="376"/>
    </location>
</feature>
<dbReference type="PANTHER" id="PTHR10629">
    <property type="entry name" value="CYTOSINE-SPECIFIC METHYLTRANSFERASE"/>
    <property type="match status" value="1"/>
</dbReference>
<dbReference type="GO" id="GO:0003677">
    <property type="term" value="F:DNA binding"/>
    <property type="evidence" value="ECO:0007669"/>
    <property type="project" value="InterPro"/>
</dbReference>
<dbReference type="InterPro" id="IPR002857">
    <property type="entry name" value="Znf_CXXC"/>
</dbReference>
<keyword evidence="8" id="KW-0489">Methyltransferase</keyword>
<dbReference type="Pfam" id="PF02008">
    <property type="entry name" value="zf-CXXC"/>
    <property type="match status" value="1"/>
</dbReference>
<protein>
    <submittedName>
        <fullName evidence="8">DNMT1 methyltransferase</fullName>
    </submittedName>
</protein>